<reference evidence="5" key="2">
    <citation type="submission" date="2021-02" db="UniProtKB">
        <authorList>
            <consortium name="EnsemblMetazoa"/>
        </authorList>
    </citation>
    <scope>IDENTIFICATION</scope>
    <source>
        <strain evidence="5">JHB</strain>
    </source>
</reference>
<dbReference type="HOGENOM" id="CLU_151470_0_0_1"/>
<dbReference type="PROSITE" id="PS51155">
    <property type="entry name" value="CHIT_BIND_RR_2"/>
    <property type="match status" value="1"/>
</dbReference>
<protein>
    <recommendedName>
        <fullName evidence="7">Cuticle protein 19</fullName>
    </recommendedName>
</protein>
<dbReference type="VEuPathDB" id="VectorBase:CQUJHB002847"/>
<dbReference type="GO" id="GO:0005615">
    <property type="term" value="C:extracellular space"/>
    <property type="evidence" value="ECO:0007669"/>
    <property type="project" value="TreeGrafter"/>
</dbReference>
<gene>
    <name evidence="5" type="primary">6034632</name>
    <name evidence="4" type="ORF">CpipJ_CPIJ003031</name>
</gene>
<accession>B0W889</accession>
<dbReference type="FunCoup" id="B0W889">
    <property type="interactions" value="25"/>
</dbReference>
<dbReference type="InterPro" id="IPR000618">
    <property type="entry name" value="Insect_cuticle"/>
</dbReference>
<name>B0W889_CULQU</name>
<reference evidence="4" key="1">
    <citation type="submission" date="2007-03" db="EMBL/GenBank/DDBJ databases">
        <title>Annotation of Culex pipiens quinquefasciatus.</title>
        <authorList>
            <consortium name="The Broad Institute Genome Sequencing Platform"/>
            <person name="Atkinson P.W."/>
            <person name="Hemingway J."/>
            <person name="Christensen B.M."/>
            <person name="Higgs S."/>
            <person name="Kodira C."/>
            <person name="Hannick L."/>
            <person name="Megy K."/>
            <person name="O'Leary S."/>
            <person name="Pearson M."/>
            <person name="Haas B.J."/>
            <person name="Mauceli E."/>
            <person name="Wortman J.R."/>
            <person name="Lee N.H."/>
            <person name="Guigo R."/>
            <person name="Stanke M."/>
            <person name="Alvarado L."/>
            <person name="Amedeo P."/>
            <person name="Antoine C.H."/>
            <person name="Arensburger P."/>
            <person name="Bidwell S.L."/>
            <person name="Crawford M."/>
            <person name="Camaro F."/>
            <person name="Devon K."/>
            <person name="Engels R."/>
            <person name="Hammond M."/>
            <person name="Howarth C."/>
            <person name="Koehrsen M."/>
            <person name="Lawson D."/>
            <person name="Montgomery P."/>
            <person name="Nene V."/>
            <person name="Nusbaum C."/>
            <person name="Puiu D."/>
            <person name="Romero-Severson J."/>
            <person name="Severson D.W."/>
            <person name="Shumway M."/>
            <person name="Sisk P."/>
            <person name="Stolte C."/>
            <person name="Zeng Q."/>
            <person name="Eisenstadt E."/>
            <person name="Fraser-Liggett C."/>
            <person name="Strausberg R."/>
            <person name="Galagan J."/>
            <person name="Birren B."/>
            <person name="Collins F.H."/>
        </authorList>
    </citation>
    <scope>NUCLEOTIDE SEQUENCE [LARGE SCALE GENOMIC DNA]</scope>
    <source>
        <strain evidence="4">JHB</strain>
    </source>
</reference>
<feature type="signal peptide" evidence="3">
    <location>
        <begin position="1"/>
        <end position="19"/>
    </location>
</feature>
<feature type="chain" id="PRO_5014566546" description="Cuticle protein 19" evidence="3">
    <location>
        <begin position="20"/>
        <end position="133"/>
    </location>
</feature>
<dbReference type="Pfam" id="PF00379">
    <property type="entry name" value="Chitin_bind_4"/>
    <property type="match status" value="1"/>
</dbReference>
<dbReference type="PANTHER" id="PTHR12236:SF86">
    <property type="entry name" value="CCP84AC-RELATED"/>
    <property type="match status" value="1"/>
</dbReference>
<evidence type="ECO:0000256" key="3">
    <source>
        <dbReference type="SAM" id="SignalP"/>
    </source>
</evidence>
<dbReference type="GO" id="GO:0031012">
    <property type="term" value="C:extracellular matrix"/>
    <property type="evidence" value="ECO:0007669"/>
    <property type="project" value="TreeGrafter"/>
</dbReference>
<dbReference type="EnsemblMetazoa" id="CPIJ003031-RA">
    <property type="protein sequence ID" value="CPIJ003031-PA"/>
    <property type="gene ID" value="CPIJ003031"/>
</dbReference>
<keyword evidence="1 2" id="KW-0193">Cuticle</keyword>
<organism>
    <name type="scientific">Culex quinquefasciatus</name>
    <name type="common">Southern house mosquito</name>
    <name type="synonym">Culex pungens</name>
    <dbReference type="NCBI Taxonomy" id="7176"/>
    <lineage>
        <taxon>Eukaryota</taxon>
        <taxon>Metazoa</taxon>
        <taxon>Ecdysozoa</taxon>
        <taxon>Arthropoda</taxon>
        <taxon>Hexapoda</taxon>
        <taxon>Insecta</taxon>
        <taxon>Pterygota</taxon>
        <taxon>Neoptera</taxon>
        <taxon>Endopterygota</taxon>
        <taxon>Diptera</taxon>
        <taxon>Nematocera</taxon>
        <taxon>Culicoidea</taxon>
        <taxon>Culicidae</taxon>
        <taxon>Culicinae</taxon>
        <taxon>Culicini</taxon>
        <taxon>Culex</taxon>
        <taxon>Culex</taxon>
    </lineage>
</organism>
<dbReference type="VEuPathDB" id="VectorBase:CPIJ003031"/>
<evidence type="ECO:0000313" key="5">
    <source>
        <dbReference type="EnsemblMetazoa" id="CPIJ003031-PA"/>
    </source>
</evidence>
<keyword evidence="3" id="KW-0732">Signal</keyword>
<dbReference type="EMBL" id="DS231857">
    <property type="protein sequence ID" value="EDS38714.1"/>
    <property type="molecule type" value="Genomic_DNA"/>
</dbReference>
<dbReference type="eggNOG" id="ENOG502SD0B">
    <property type="taxonomic scope" value="Eukaryota"/>
</dbReference>
<dbReference type="GO" id="GO:0042302">
    <property type="term" value="F:structural constituent of cuticle"/>
    <property type="evidence" value="ECO:0007669"/>
    <property type="project" value="UniProtKB-UniRule"/>
</dbReference>
<evidence type="ECO:0000313" key="6">
    <source>
        <dbReference type="Proteomes" id="UP000002320"/>
    </source>
</evidence>
<evidence type="ECO:0000313" key="4">
    <source>
        <dbReference type="EMBL" id="EDS38714.1"/>
    </source>
</evidence>
<evidence type="ECO:0000256" key="1">
    <source>
        <dbReference type="ARBA" id="ARBA00022460"/>
    </source>
</evidence>
<dbReference type="PANTHER" id="PTHR12236">
    <property type="entry name" value="STRUCTURAL CONTITUENT OF CUTICLE"/>
    <property type="match status" value="1"/>
</dbReference>
<dbReference type="AlphaFoldDB" id="B0W889"/>
<dbReference type="OrthoDB" id="6510765at2759"/>
<evidence type="ECO:0008006" key="7">
    <source>
        <dbReference type="Google" id="ProtNLM"/>
    </source>
</evidence>
<dbReference type="STRING" id="7176.B0W889"/>
<proteinExistence type="predicted"/>
<dbReference type="KEGG" id="cqu:CpipJ_CPIJ003031"/>
<sequence>MYVLGIFVAGMLLTMEALSEHLVEFVKNSACSGCIDYSFRYYIDHPESGVSLDHWENRRGDYVHGGYGVLEPGGYVRTVHYAVEGDNGFRTIIKTTAPGSTSQYNIHSGKKSQPPQPYWHAQPVAFVQNGHKS</sequence>
<dbReference type="Proteomes" id="UP000002320">
    <property type="component" value="Unassembled WGS sequence"/>
</dbReference>
<dbReference type="OMA" id="SQQYNIH"/>
<evidence type="ECO:0000256" key="2">
    <source>
        <dbReference type="PROSITE-ProRule" id="PRU00497"/>
    </source>
</evidence>
<keyword evidence="6" id="KW-1185">Reference proteome</keyword>
<dbReference type="InParanoid" id="B0W889"/>
<dbReference type="InterPro" id="IPR051217">
    <property type="entry name" value="Insect_Cuticle_Struc_Prot"/>
</dbReference>